<dbReference type="GO" id="GO:0006351">
    <property type="term" value="P:DNA-templated transcription"/>
    <property type="evidence" value="ECO:0007669"/>
    <property type="project" value="InterPro"/>
</dbReference>
<sequence>CVSGYIARCGRTLICALSDVETLSRRVAQLEAALAGNDIANPQKGDSQAPPESPPARKPPGHVHPIPRVPGLLGPNWYFNGIPLSSKQGCHWISTKTGQDISLFDLCIPRVNDCPLWSVQSALSHINLDQLPERLRVQEILNEFIDSCSMLGIPILNRETLARTMDVAYKPTDWTSPSSEQILATACLLSALSMASRLANSRQSFMEVDNLESRALHYLVSLGNDASLDTLQTALLLSLQHVFCADWEGASHVNSIACRIVCSLQGHVVRPQQLAPDSIQERLQIRNLFWVCYALDKEISLRTGSPPLLVDVYCDLSPPRATNDTTSEMPGECEGSLYQFLPRFLGDIHLSKLKERIFKLLFSAQALNEHDGQILTNIRQLDEEAEIWRASIPEPLRPALFVLPDTNSRAANQVSPTMLHRISLQLQHQHLMIIIHTMVRRCTLDASDGIRGLHDVAHSSFDISLEAGRSTLWCLRYLIHRFIALYCTPAAFAIFLDILIHPFSAHASRDLELLISTANAVQNMPVDALTTNEKAQIHATGTLLMRFVWLGTCAIMKEKGAPS</sequence>
<feature type="non-terminal residue" evidence="8">
    <location>
        <position position="563"/>
    </location>
</feature>
<gene>
    <name evidence="8" type="ORF">N7468_005795</name>
</gene>
<dbReference type="CDD" id="cd12148">
    <property type="entry name" value="fungal_TF_MHR"/>
    <property type="match status" value="1"/>
</dbReference>
<dbReference type="GO" id="GO:0003677">
    <property type="term" value="F:DNA binding"/>
    <property type="evidence" value="ECO:0007669"/>
    <property type="project" value="UniProtKB-KW"/>
</dbReference>
<dbReference type="EMBL" id="JAPQKS010000004">
    <property type="protein sequence ID" value="KAJ5232839.1"/>
    <property type="molecule type" value="Genomic_DNA"/>
</dbReference>
<evidence type="ECO:0000256" key="4">
    <source>
        <dbReference type="ARBA" id="ARBA00023163"/>
    </source>
</evidence>
<keyword evidence="2" id="KW-0805">Transcription regulation</keyword>
<dbReference type="Proteomes" id="UP001150941">
    <property type="component" value="Unassembled WGS sequence"/>
</dbReference>
<name>A0A9W9TQ14_9EURO</name>
<evidence type="ECO:0000259" key="7">
    <source>
        <dbReference type="SMART" id="SM00906"/>
    </source>
</evidence>
<feature type="domain" description="Xylanolytic transcriptional activator regulatory" evidence="7">
    <location>
        <begin position="250"/>
        <end position="325"/>
    </location>
</feature>
<evidence type="ECO:0000256" key="6">
    <source>
        <dbReference type="SAM" id="MobiDB-lite"/>
    </source>
</evidence>
<evidence type="ECO:0000256" key="2">
    <source>
        <dbReference type="ARBA" id="ARBA00023015"/>
    </source>
</evidence>
<dbReference type="Pfam" id="PF04082">
    <property type="entry name" value="Fungal_trans"/>
    <property type="match status" value="1"/>
</dbReference>
<organism evidence="8 9">
    <name type="scientific">Penicillium chermesinum</name>
    <dbReference type="NCBI Taxonomy" id="63820"/>
    <lineage>
        <taxon>Eukaryota</taxon>
        <taxon>Fungi</taxon>
        <taxon>Dikarya</taxon>
        <taxon>Ascomycota</taxon>
        <taxon>Pezizomycotina</taxon>
        <taxon>Eurotiomycetes</taxon>
        <taxon>Eurotiomycetidae</taxon>
        <taxon>Eurotiales</taxon>
        <taxon>Aspergillaceae</taxon>
        <taxon>Penicillium</taxon>
    </lineage>
</organism>
<reference evidence="8" key="2">
    <citation type="journal article" date="2023" name="IMA Fungus">
        <title>Comparative genomic study of the Penicillium genus elucidates a diverse pangenome and 15 lateral gene transfer events.</title>
        <authorList>
            <person name="Petersen C."/>
            <person name="Sorensen T."/>
            <person name="Nielsen M.R."/>
            <person name="Sondergaard T.E."/>
            <person name="Sorensen J.L."/>
            <person name="Fitzpatrick D.A."/>
            <person name="Frisvad J.C."/>
            <person name="Nielsen K.L."/>
        </authorList>
    </citation>
    <scope>NUCLEOTIDE SEQUENCE</scope>
    <source>
        <strain evidence="8">IBT 19713</strain>
    </source>
</reference>
<comment type="caution">
    <text evidence="8">The sequence shown here is derived from an EMBL/GenBank/DDBJ whole genome shotgun (WGS) entry which is preliminary data.</text>
</comment>
<dbReference type="PANTHER" id="PTHR46910">
    <property type="entry name" value="TRANSCRIPTION FACTOR PDR1"/>
    <property type="match status" value="1"/>
</dbReference>
<keyword evidence="5" id="KW-0539">Nucleus</keyword>
<dbReference type="AlphaFoldDB" id="A0A9W9TQ14"/>
<dbReference type="OrthoDB" id="4116913at2759"/>
<feature type="region of interest" description="Disordered" evidence="6">
    <location>
        <begin position="38"/>
        <end position="65"/>
    </location>
</feature>
<dbReference type="InterPro" id="IPR050987">
    <property type="entry name" value="AtrR-like"/>
</dbReference>
<dbReference type="SMART" id="SM00906">
    <property type="entry name" value="Fungal_trans"/>
    <property type="match status" value="1"/>
</dbReference>
<proteinExistence type="predicted"/>
<keyword evidence="3" id="KW-0238">DNA-binding</keyword>
<reference evidence="8" key="1">
    <citation type="submission" date="2022-11" db="EMBL/GenBank/DDBJ databases">
        <authorList>
            <person name="Petersen C."/>
        </authorList>
    </citation>
    <scope>NUCLEOTIDE SEQUENCE</scope>
    <source>
        <strain evidence="8">IBT 19713</strain>
    </source>
</reference>
<comment type="subcellular location">
    <subcellularLocation>
        <location evidence="1">Nucleus</location>
    </subcellularLocation>
</comment>
<dbReference type="GeneID" id="83202394"/>
<dbReference type="RefSeq" id="XP_058330831.1">
    <property type="nucleotide sequence ID" value="XM_058475091.1"/>
</dbReference>
<evidence type="ECO:0000256" key="3">
    <source>
        <dbReference type="ARBA" id="ARBA00023125"/>
    </source>
</evidence>
<dbReference type="GO" id="GO:0003700">
    <property type="term" value="F:DNA-binding transcription factor activity"/>
    <property type="evidence" value="ECO:0007669"/>
    <property type="project" value="InterPro"/>
</dbReference>
<dbReference type="GO" id="GO:0008270">
    <property type="term" value="F:zinc ion binding"/>
    <property type="evidence" value="ECO:0007669"/>
    <property type="project" value="InterPro"/>
</dbReference>
<evidence type="ECO:0000313" key="8">
    <source>
        <dbReference type="EMBL" id="KAJ5232839.1"/>
    </source>
</evidence>
<dbReference type="GO" id="GO:0005634">
    <property type="term" value="C:nucleus"/>
    <property type="evidence" value="ECO:0007669"/>
    <property type="project" value="UniProtKB-SubCell"/>
</dbReference>
<evidence type="ECO:0000256" key="5">
    <source>
        <dbReference type="ARBA" id="ARBA00023242"/>
    </source>
</evidence>
<protein>
    <recommendedName>
        <fullName evidence="7">Xylanolytic transcriptional activator regulatory domain-containing protein</fullName>
    </recommendedName>
</protein>
<evidence type="ECO:0000313" key="9">
    <source>
        <dbReference type="Proteomes" id="UP001150941"/>
    </source>
</evidence>
<evidence type="ECO:0000256" key="1">
    <source>
        <dbReference type="ARBA" id="ARBA00004123"/>
    </source>
</evidence>
<dbReference type="InterPro" id="IPR007219">
    <property type="entry name" value="XnlR_reg_dom"/>
</dbReference>
<dbReference type="PANTHER" id="PTHR46910:SF37">
    <property type="entry name" value="ZN(II)2CYS6 TRANSCRIPTION FACTOR (EUROFUNG)"/>
    <property type="match status" value="1"/>
</dbReference>
<keyword evidence="9" id="KW-1185">Reference proteome</keyword>
<keyword evidence="4" id="KW-0804">Transcription</keyword>
<accession>A0A9W9TQ14</accession>